<dbReference type="InterPro" id="IPR022398">
    <property type="entry name" value="Peptidase_S8_His-AS"/>
</dbReference>
<comment type="similarity">
    <text evidence="1 7">Belongs to the peptidase S8 family.</text>
</comment>
<dbReference type="InterPro" id="IPR036852">
    <property type="entry name" value="Peptidase_S8/S53_dom_sf"/>
</dbReference>
<feature type="active site" description="Charge relay system" evidence="7">
    <location>
        <position position="421"/>
    </location>
</feature>
<dbReference type="PANTHER" id="PTHR43806:SF11">
    <property type="entry name" value="CEREVISIN-RELATED"/>
    <property type="match status" value="1"/>
</dbReference>
<dbReference type="PANTHER" id="PTHR43806">
    <property type="entry name" value="PEPTIDASE S8"/>
    <property type="match status" value="1"/>
</dbReference>
<feature type="domain" description="Peptidase S8/S53" evidence="8">
    <location>
        <begin position="204"/>
        <end position="437"/>
    </location>
</feature>
<keyword evidence="3 7" id="KW-0378">Hydrolase</keyword>
<name>A0A7S3P0V3_9STRA</name>
<dbReference type="InterPro" id="IPR050131">
    <property type="entry name" value="Peptidase_S8_subtilisin-like"/>
</dbReference>
<dbReference type="PROSITE" id="PS00137">
    <property type="entry name" value="SUBTILASE_HIS"/>
    <property type="match status" value="1"/>
</dbReference>
<evidence type="ECO:0000256" key="5">
    <source>
        <dbReference type="ARBA" id="ARBA00023529"/>
    </source>
</evidence>
<evidence type="ECO:0000256" key="3">
    <source>
        <dbReference type="ARBA" id="ARBA00022801"/>
    </source>
</evidence>
<proteinExistence type="inferred from homology"/>
<evidence type="ECO:0000259" key="8">
    <source>
        <dbReference type="Pfam" id="PF00082"/>
    </source>
</evidence>
<evidence type="ECO:0000256" key="7">
    <source>
        <dbReference type="PROSITE-ProRule" id="PRU01240"/>
    </source>
</evidence>
<keyword evidence="2 7" id="KW-0645">Protease</keyword>
<evidence type="ECO:0000313" key="9">
    <source>
        <dbReference type="EMBL" id="CAE0404517.1"/>
    </source>
</evidence>
<evidence type="ECO:0000256" key="1">
    <source>
        <dbReference type="ARBA" id="ARBA00011073"/>
    </source>
</evidence>
<dbReference type="GO" id="GO:0004252">
    <property type="term" value="F:serine-type endopeptidase activity"/>
    <property type="evidence" value="ECO:0007669"/>
    <property type="project" value="UniProtKB-UniRule"/>
</dbReference>
<feature type="active site" description="Charge relay system" evidence="7">
    <location>
        <position position="213"/>
    </location>
</feature>
<dbReference type="PROSITE" id="PS00138">
    <property type="entry name" value="SUBTILASE_SER"/>
    <property type="match status" value="1"/>
</dbReference>
<gene>
    <name evidence="9" type="ORF">ACOF00016_LOCUS2633</name>
</gene>
<dbReference type="InterPro" id="IPR023828">
    <property type="entry name" value="Peptidase_S8_Ser-AS"/>
</dbReference>
<evidence type="ECO:0000256" key="2">
    <source>
        <dbReference type="ARBA" id="ARBA00022670"/>
    </source>
</evidence>
<dbReference type="Gene3D" id="3.40.50.200">
    <property type="entry name" value="Peptidase S8/S53 domain"/>
    <property type="match status" value="1"/>
</dbReference>
<dbReference type="InterPro" id="IPR000209">
    <property type="entry name" value="Peptidase_S8/S53_dom"/>
</dbReference>
<accession>A0A7S3P0V3</accession>
<dbReference type="SUPFAM" id="SSF52743">
    <property type="entry name" value="Subtilisin-like"/>
    <property type="match status" value="1"/>
</dbReference>
<evidence type="ECO:0000256" key="4">
    <source>
        <dbReference type="ARBA" id="ARBA00022825"/>
    </source>
</evidence>
<evidence type="ECO:0000256" key="6">
    <source>
        <dbReference type="ARBA" id="ARBA00023619"/>
    </source>
</evidence>
<dbReference type="AlphaFoldDB" id="A0A7S3P0V3"/>
<dbReference type="EMBL" id="HBIM01003033">
    <property type="protein sequence ID" value="CAE0404517.1"/>
    <property type="molecule type" value="Transcribed_RNA"/>
</dbReference>
<organism evidence="9">
    <name type="scientific">Amphora coffeiformis</name>
    <dbReference type="NCBI Taxonomy" id="265554"/>
    <lineage>
        <taxon>Eukaryota</taxon>
        <taxon>Sar</taxon>
        <taxon>Stramenopiles</taxon>
        <taxon>Ochrophyta</taxon>
        <taxon>Bacillariophyta</taxon>
        <taxon>Bacillariophyceae</taxon>
        <taxon>Bacillariophycidae</taxon>
        <taxon>Thalassiophysales</taxon>
        <taxon>Catenulaceae</taxon>
        <taxon>Amphora</taxon>
    </lineage>
</organism>
<dbReference type="EC" id="3.4.21.62" evidence="6"/>
<dbReference type="PRINTS" id="PR00723">
    <property type="entry name" value="SUBTILISIN"/>
</dbReference>
<reference evidence="9" key="1">
    <citation type="submission" date="2021-01" db="EMBL/GenBank/DDBJ databases">
        <authorList>
            <person name="Corre E."/>
            <person name="Pelletier E."/>
            <person name="Niang G."/>
            <person name="Scheremetjew M."/>
            <person name="Finn R."/>
            <person name="Kale V."/>
            <person name="Holt S."/>
            <person name="Cochrane G."/>
            <person name="Meng A."/>
            <person name="Brown T."/>
            <person name="Cohen L."/>
        </authorList>
    </citation>
    <scope>NUCLEOTIDE SEQUENCE</scope>
    <source>
        <strain evidence="9">CCMP127</strain>
    </source>
</reference>
<sequence length="566" mass="61722">MTMSQPRTTRQRHPDSDPCSSRFCRRMPLTFAAKKLGVLLFLIGFAVLCSSCWHPQFVMAQRQQQRRMTGSPQHTKQHRKLVQVHPDEVIPDCYVVELYRLEDLDQLLREYASEVTLTRVYRQVLHGFATCFRDHVDDENTNILQRLLDDERVKRIGQDGTLLDEQQQRPPPSNLLIQVQPDAPFHLDRIDGTLDESYQHVLDGTGVTVYVMDSGTRATHEEFQDRVDTQCFSPNVAAPCHQDSNSHGTHVAGIIGGTTYGVAKNVRLHTVRVRDAQNQLSWSNVFAGFDYIMERQQRTAISADRNSTNTRAIANLSITGNANAQADAVAQMVIDAGIILVVAAGNQDNDACLRSPARVPAVVAVGATDFSARENSNSVEGDVRRGVSNTGPCITIWAPGSDIPSAGTANDTAYMAKSGTSMSAPVVAGALAMYAQAGWGVVEMLEQAEWIDALGDGNTTGLFLSIQQLNEQILSTPIGGLISIEEEEPRAPAVSPSTEIPSAETTWSSWETITPTTISGSAQGLMTPMGEANKMDGTSQAISFVEQSHTVMFGSLIFALANGLGY</sequence>
<comment type="catalytic activity">
    <reaction evidence="5">
        <text>Hydrolysis of proteins with broad specificity for peptide bonds, and a preference for a large uncharged residue in P1. Hydrolyzes peptide amides.</text>
        <dbReference type="EC" id="3.4.21.62"/>
    </reaction>
</comment>
<dbReference type="InterPro" id="IPR015500">
    <property type="entry name" value="Peptidase_S8_subtilisin-rel"/>
</dbReference>
<dbReference type="GO" id="GO:0006508">
    <property type="term" value="P:proteolysis"/>
    <property type="evidence" value="ECO:0007669"/>
    <property type="project" value="UniProtKB-KW"/>
</dbReference>
<protein>
    <recommendedName>
        <fullName evidence="6">subtilisin</fullName>
        <ecNumber evidence="6">3.4.21.62</ecNumber>
    </recommendedName>
</protein>
<dbReference type="InterPro" id="IPR034193">
    <property type="entry name" value="PCSK9_ProteinaseK-like"/>
</dbReference>
<keyword evidence="4 7" id="KW-0720">Serine protease</keyword>
<dbReference type="Pfam" id="PF00082">
    <property type="entry name" value="Peptidase_S8"/>
    <property type="match status" value="1"/>
</dbReference>
<dbReference type="PROSITE" id="PS51892">
    <property type="entry name" value="SUBTILASE"/>
    <property type="match status" value="1"/>
</dbReference>
<feature type="active site" description="Charge relay system" evidence="7">
    <location>
        <position position="247"/>
    </location>
</feature>
<dbReference type="CDD" id="cd04077">
    <property type="entry name" value="Peptidases_S8_PCSK9_ProteinaseK_like"/>
    <property type="match status" value="1"/>
</dbReference>
<dbReference type="GO" id="GO:0005615">
    <property type="term" value="C:extracellular space"/>
    <property type="evidence" value="ECO:0007669"/>
    <property type="project" value="TreeGrafter"/>
</dbReference>